<feature type="transmembrane region" description="Helical" evidence="2">
    <location>
        <begin position="155"/>
        <end position="175"/>
    </location>
</feature>
<feature type="domain" description="DUF802" evidence="3">
    <location>
        <begin position="320"/>
        <end position="372"/>
    </location>
</feature>
<reference evidence="4" key="1">
    <citation type="submission" date="2020-11" db="EMBL/GenBank/DDBJ databases">
        <title>Azospira restricta DSM 18626 genome sequence.</title>
        <authorList>
            <person name="Moe W.M."/>
        </authorList>
    </citation>
    <scope>NUCLEOTIDE SEQUENCE</scope>
    <source>
        <strain evidence="4">DSM 18626</strain>
    </source>
</reference>
<dbReference type="Proteomes" id="UP000663444">
    <property type="component" value="Chromosome"/>
</dbReference>
<gene>
    <name evidence="4" type="ORF">IWH25_15215</name>
</gene>
<proteinExistence type="predicted"/>
<evidence type="ECO:0000256" key="1">
    <source>
        <dbReference type="SAM" id="Coils"/>
    </source>
</evidence>
<organism evidence="4 5">
    <name type="scientific">Azospira restricta</name>
    <dbReference type="NCBI Taxonomy" id="404405"/>
    <lineage>
        <taxon>Bacteria</taxon>
        <taxon>Pseudomonadati</taxon>
        <taxon>Pseudomonadota</taxon>
        <taxon>Betaproteobacteria</taxon>
        <taxon>Rhodocyclales</taxon>
        <taxon>Rhodocyclaceae</taxon>
        <taxon>Azospira</taxon>
    </lineage>
</organism>
<protein>
    <submittedName>
        <fullName evidence="4">DUF802 domain-containing protein</fullName>
    </submittedName>
</protein>
<dbReference type="Pfam" id="PF05650">
    <property type="entry name" value="DUF802"/>
    <property type="match status" value="1"/>
</dbReference>
<feature type="transmembrane region" description="Helical" evidence="2">
    <location>
        <begin position="7"/>
        <end position="25"/>
    </location>
</feature>
<keyword evidence="2" id="KW-1133">Transmembrane helix</keyword>
<dbReference type="KEGG" id="ares:IWH25_15215"/>
<dbReference type="EMBL" id="CP064781">
    <property type="protein sequence ID" value="QRJ63082.1"/>
    <property type="molecule type" value="Genomic_DNA"/>
</dbReference>
<evidence type="ECO:0000256" key="2">
    <source>
        <dbReference type="SAM" id="Phobius"/>
    </source>
</evidence>
<feature type="coiled-coil region" evidence="1">
    <location>
        <begin position="225"/>
        <end position="252"/>
    </location>
</feature>
<keyword evidence="2" id="KW-0472">Membrane</keyword>
<accession>A0A974SN40</accession>
<evidence type="ECO:0000259" key="3">
    <source>
        <dbReference type="Pfam" id="PF05650"/>
    </source>
</evidence>
<sequence>MNRNLCMAAFAAGLVAVLWVGAGYLGSHPLALAMTALIGAVYVVGALELKRFHDATTSLTAALAAIPDQLARLDDWLAPLHPSLQNAVRLRVEGERAGLPGPAVTPYLVGLLVMLGMLGTFLGMVVTLNGAVLALETTTDLPTIRAALAAPVKGLGLAFGTSVAGVAASAMLGLISSLCRRERLQAGQLLDAKIAGELRAFSLVHQRQETFKALQAQSQSLPDVAGQLATLMAQLEKQNAQLNERLLADQERFHREAQAAYGELARSVDRSLQASLGDAARVAGAAIQPAVEATLAGLARETTMLHERMAATAAAQLDGLAVRVEANAAAVAAAWSGALARHEQRDEALSVRLGQALDGFAQGFEQRSTALVERVGAAQAALQADLAARDGERQAALAQSLAGMAAALREEWRQAGEQSLAQQQAICRTLETSAQGVVAEAQAQAGQTLAEIARLAQHAAEAPRAAAAVIGELRALQGELAARDGERQAALAQSLDGMAATLRDEWRQAGEQTLAQQQQICRTLESTAQGIAAHAEAQAGKTIDEIARLMQTAAEAPRVAAEVIGALRQQLSDSVAKDNALLDERSRIMEGLGTLLAAINAATVEQRNVIESLVATAAAALERTGSRFAEEAGAESAKLVEAAAQTAGGAVEVASLAEAFAGAVQQFGETSAKMVDGLARIEGALEKSLARSDEQLAYYVAQARELIDLSIMSQQRVVDDLQQLSGRARAAEVA</sequence>
<keyword evidence="5" id="KW-1185">Reference proteome</keyword>
<name>A0A974SN40_9RHOO</name>
<keyword evidence="2" id="KW-0812">Transmembrane</keyword>
<dbReference type="AlphaFoldDB" id="A0A974SN40"/>
<keyword evidence="1" id="KW-0175">Coiled coil</keyword>
<evidence type="ECO:0000313" key="5">
    <source>
        <dbReference type="Proteomes" id="UP000663444"/>
    </source>
</evidence>
<evidence type="ECO:0000313" key="4">
    <source>
        <dbReference type="EMBL" id="QRJ63082.1"/>
    </source>
</evidence>
<dbReference type="InterPro" id="IPR008520">
    <property type="entry name" value="DUF802"/>
</dbReference>
<feature type="transmembrane region" description="Helical" evidence="2">
    <location>
        <begin position="107"/>
        <end position="135"/>
    </location>
</feature>